<dbReference type="Gene3D" id="3.40.50.620">
    <property type="entry name" value="HUPs"/>
    <property type="match status" value="1"/>
</dbReference>
<reference evidence="2" key="1">
    <citation type="submission" date="2017-02" db="EMBL/GenBank/DDBJ databases">
        <authorList>
            <person name="Varghese N."/>
            <person name="Submissions S."/>
        </authorList>
    </citation>
    <scope>NUCLEOTIDE SEQUENCE [LARGE SCALE GENOMIC DNA]</scope>
    <source>
        <strain evidence="2">DSM 23546</strain>
    </source>
</reference>
<accession>A0A1T5ADM4</accession>
<keyword evidence="2" id="KW-1185">Reference proteome</keyword>
<protein>
    <submittedName>
        <fullName evidence="1">Universal stress protein family protein</fullName>
    </submittedName>
</protein>
<dbReference type="AlphaFoldDB" id="A0A1T5ADM4"/>
<dbReference type="STRING" id="561365.SAMN05660866_00869"/>
<dbReference type="SUPFAM" id="SSF52402">
    <property type="entry name" value="Adenine nucleotide alpha hydrolases-like"/>
    <property type="match status" value="1"/>
</dbReference>
<dbReference type="EMBL" id="FUYL01000002">
    <property type="protein sequence ID" value="SKB33101.1"/>
    <property type="molecule type" value="Genomic_DNA"/>
</dbReference>
<organism evidence="1 2">
    <name type="scientific">Maribacter arcticus</name>
    <dbReference type="NCBI Taxonomy" id="561365"/>
    <lineage>
        <taxon>Bacteria</taxon>
        <taxon>Pseudomonadati</taxon>
        <taxon>Bacteroidota</taxon>
        <taxon>Flavobacteriia</taxon>
        <taxon>Flavobacteriales</taxon>
        <taxon>Flavobacteriaceae</taxon>
        <taxon>Maribacter</taxon>
    </lineage>
</organism>
<dbReference type="RefSeq" id="WP_079511372.1">
    <property type="nucleotide sequence ID" value="NZ_FUYL01000002.1"/>
</dbReference>
<sequence length="272" mass="30824">MKKYNYKIVVFTDLKESLSNTLKSTLSLAKMINGEIGLFHVKKASDVVNKENQLSAIRSINSEYLEMENRIKSIVDEFSKDFGMPITYSFTIGNLKNEIAHYINEEKPDIIVLGKKKTKLFNLVGDNLIQFVLDQYDGPIFLTDENNILELNNELSLGVLNGDEKSSITGFVQDLLLHSQKPLTSFKISKTPNVPKINQESKKRSEIEFVFEENNNSIQNLSNYLSINHISLLCLNRTNKRSKNDSITSKISDVIDTLNVPLILMGQSNNTL</sequence>
<name>A0A1T5ADM4_9FLAO</name>
<evidence type="ECO:0000313" key="2">
    <source>
        <dbReference type="Proteomes" id="UP000190339"/>
    </source>
</evidence>
<gene>
    <name evidence="1" type="ORF">SAMN05660866_00869</name>
</gene>
<evidence type="ECO:0000313" key="1">
    <source>
        <dbReference type="EMBL" id="SKB33101.1"/>
    </source>
</evidence>
<proteinExistence type="predicted"/>
<dbReference type="OrthoDB" id="1198867at2"/>
<dbReference type="Proteomes" id="UP000190339">
    <property type="component" value="Unassembled WGS sequence"/>
</dbReference>
<dbReference type="CDD" id="cd00293">
    <property type="entry name" value="USP-like"/>
    <property type="match status" value="1"/>
</dbReference>
<dbReference type="InterPro" id="IPR014729">
    <property type="entry name" value="Rossmann-like_a/b/a_fold"/>
</dbReference>